<keyword evidence="3" id="KW-1185">Reference proteome</keyword>
<accession>A0A1L9UE39</accession>
<dbReference type="EMBL" id="KV878687">
    <property type="protein sequence ID" value="OJJ69911.1"/>
    <property type="molecule type" value="Genomic_DNA"/>
</dbReference>
<sequence length="130" mass="13808">MRKYAGKLSDRYVNAKKTGQDVGQFEGRKGKKRERKGKGWWKKDGSQVEWEDGGGSGGSSGKGSRSSSGGGGQVAKEASSSSTWISGLCARWDLDFNPERNNIILGLPLGVRDREGTAKKGAMEAKLGGG</sequence>
<name>A0A1L9UE39_ASPBC</name>
<dbReference type="RefSeq" id="XP_067477160.1">
    <property type="nucleotide sequence ID" value="XM_067622937.1"/>
</dbReference>
<feature type="compositionally biased region" description="Basic residues" evidence="1">
    <location>
        <begin position="29"/>
        <end position="40"/>
    </location>
</feature>
<evidence type="ECO:0000313" key="3">
    <source>
        <dbReference type="Proteomes" id="UP000184499"/>
    </source>
</evidence>
<organism evidence="2 3">
    <name type="scientific">Aspergillus brasiliensis (strain CBS 101740 / IMI 381727 / IBT 21946)</name>
    <dbReference type="NCBI Taxonomy" id="767769"/>
    <lineage>
        <taxon>Eukaryota</taxon>
        <taxon>Fungi</taxon>
        <taxon>Dikarya</taxon>
        <taxon>Ascomycota</taxon>
        <taxon>Pezizomycotina</taxon>
        <taxon>Eurotiomycetes</taxon>
        <taxon>Eurotiomycetidae</taxon>
        <taxon>Eurotiales</taxon>
        <taxon>Aspergillaceae</taxon>
        <taxon>Aspergillus</taxon>
        <taxon>Aspergillus subgen. Circumdati</taxon>
    </lineage>
</organism>
<dbReference type="AlphaFoldDB" id="A0A1L9UE39"/>
<dbReference type="Proteomes" id="UP000184499">
    <property type="component" value="Unassembled WGS sequence"/>
</dbReference>
<proteinExistence type="predicted"/>
<protein>
    <submittedName>
        <fullName evidence="2">Uncharacterized protein</fullName>
    </submittedName>
</protein>
<gene>
    <name evidence="2" type="ORF">ASPBRDRAFT_31808</name>
</gene>
<evidence type="ECO:0000256" key="1">
    <source>
        <dbReference type="SAM" id="MobiDB-lite"/>
    </source>
</evidence>
<feature type="region of interest" description="Disordered" evidence="1">
    <location>
        <begin position="1"/>
        <end position="82"/>
    </location>
</feature>
<evidence type="ECO:0000313" key="2">
    <source>
        <dbReference type="EMBL" id="OJJ69911.1"/>
    </source>
</evidence>
<reference evidence="3" key="1">
    <citation type="journal article" date="2017" name="Genome Biol.">
        <title>Comparative genomics reveals high biological diversity and specific adaptations in the industrially and medically important fungal genus Aspergillus.</title>
        <authorList>
            <person name="de Vries R.P."/>
            <person name="Riley R."/>
            <person name="Wiebenga A."/>
            <person name="Aguilar-Osorio G."/>
            <person name="Amillis S."/>
            <person name="Uchima C.A."/>
            <person name="Anderluh G."/>
            <person name="Asadollahi M."/>
            <person name="Askin M."/>
            <person name="Barry K."/>
            <person name="Battaglia E."/>
            <person name="Bayram O."/>
            <person name="Benocci T."/>
            <person name="Braus-Stromeyer S.A."/>
            <person name="Caldana C."/>
            <person name="Canovas D."/>
            <person name="Cerqueira G.C."/>
            <person name="Chen F."/>
            <person name="Chen W."/>
            <person name="Choi C."/>
            <person name="Clum A."/>
            <person name="Dos Santos R.A."/>
            <person name="Damasio A.R."/>
            <person name="Diallinas G."/>
            <person name="Emri T."/>
            <person name="Fekete E."/>
            <person name="Flipphi M."/>
            <person name="Freyberg S."/>
            <person name="Gallo A."/>
            <person name="Gournas C."/>
            <person name="Habgood R."/>
            <person name="Hainaut M."/>
            <person name="Harispe M.L."/>
            <person name="Henrissat B."/>
            <person name="Hilden K.S."/>
            <person name="Hope R."/>
            <person name="Hossain A."/>
            <person name="Karabika E."/>
            <person name="Karaffa L."/>
            <person name="Karanyi Z."/>
            <person name="Krasevec N."/>
            <person name="Kuo A."/>
            <person name="Kusch H."/>
            <person name="LaButti K."/>
            <person name="Lagendijk E.L."/>
            <person name="Lapidus A."/>
            <person name="Levasseur A."/>
            <person name="Lindquist E."/>
            <person name="Lipzen A."/>
            <person name="Logrieco A.F."/>
            <person name="MacCabe A."/>
            <person name="Maekelae M.R."/>
            <person name="Malavazi I."/>
            <person name="Melin P."/>
            <person name="Meyer V."/>
            <person name="Mielnichuk N."/>
            <person name="Miskei M."/>
            <person name="Molnar A.P."/>
            <person name="Mule G."/>
            <person name="Ngan C.Y."/>
            <person name="Orejas M."/>
            <person name="Orosz E."/>
            <person name="Ouedraogo J.P."/>
            <person name="Overkamp K.M."/>
            <person name="Park H.-S."/>
            <person name="Perrone G."/>
            <person name="Piumi F."/>
            <person name="Punt P.J."/>
            <person name="Ram A.F."/>
            <person name="Ramon A."/>
            <person name="Rauscher S."/>
            <person name="Record E."/>
            <person name="Riano-Pachon D.M."/>
            <person name="Robert V."/>
            <person name="Roehrig J."/>
            <person name="Ruller R."/>
            <person name="Salamov A."/>
            <person name="Salih N.S."/>
            <person name="Samson R.A."/>
            <person name="Sandor E."/>
            <person name="Sanguinetti M."/>
            <person name="Schuetze T."/>
            <person name="Sepcic K."/>
            <person name="Shelest E."/>
            <person name="Sherlock G."/>
            <person name="Sophianopoulou V."/>
            <person name="Squina F.M."/>
            <person name="Sun H."/>
            <person name="Susca A."/>
            <person name="Todd R.B."/>
            <person name="Tsang A."/>
            <person name="Unkles S.E."/>
            <person name="van de Wiele N."/>
            <person name="van Rossen-Uffink D."/>
            <person name="Oliveira J.V."/>
            <person name="Vesth T.C."/>
            <person name="Visser J."/>
            <person name="Yu J.-H."/>
            <person name="Zhou M."/>
            <person name="Andersen M.R."/>
            <person name="Archer D.B."/>
            <person name="Baker S.E."/>
            <person name="Benoit I."/>
            <person name="Brakhage A.A."/>
            <person name="Braus G.H."/>
            <person name="Fischer R."/>
            <person name="Frisvad J.C."/>
            <person name="Goldman G.H."/>
            <person name="Houbraken J."/>
            <person name="Oakley B."/>
            <person name="Pocsi I."/>
            <person name="Scazzocchio C."/>
            <person name="Seiboth B."/>
            <person name="vanKuyk P.A."/>
            <person name="Wortman J."/>
            <person name="Dyer P.S."/>
            <person name="Grigoriev I.V."/>
        </authorList>
    </citation>
    <scope>NUCLEOTIDE SEQUENCE [LARGE SCALE GENOMIC DNA]</scope>
    <source>
        <strain evidence="3">CBS 101740 / IMI 381727 / IBT 21946</strain>
    </source>
</reference>
<dbReference type="GeneID" id="93575425"/>
<dbReference type="VEuPathDB" id="FungiDB:ASPBRDRAFT_31808"/>